<dbReference type="EMBL" id="BARU01034169">
    <property type="protein sequence ID" value="GAH62103.1"/>
    <property type="molecule type" value="Genomic_DNA"/>
</dbReference>
<gene>
    <name evidence="1" type="ORF">S03H2_53677</name>
</gene>
<reference evidence="1" key="1">
    <citation type="journal article" date="2014" name="Front. Microbiol.">
        <title>High frequency of phylogenetically diverse reductive dehalogenase-homologous genes in deep subseafloor sedimentary metagenomes.</title>
        <authorList>
            <person name="Kawai M."/>
            <person name="Futagami T."/>
            <person name="Toyoda A."/>
            <person name="Takaki Y."/>
            <person name="Nishi S."/>
            <person name="Hori S."/>
            <person name="Arai W."/>
            <person name="Tsubouchi T."/>
            <person name="Morono Y."/>
            <person name="Uchiyama I."/>
            <person name="Ito T."/>
            <person name="Fujiyama A."/>
            <person name="Inagaki F."/>
            <person name="Takami H."/>
        </authorList>
    </citation>
    <scope>NUCLEOTIDE SEQUENCE</scope>
    <source>
        <strain evidence="1">Expedition CK06-06</strain>
    </source>
</reference>
<dbReference type="AlphaFoldDB" id="X1IX38"/>
<proteinExistence type="predicted"/>
<comment type="caution">
    <text evidence="1">The sequence shown here is derived from an EMBL/GenBank/DDBJ whole genome shotgun (WGS) entry which is preliminary data.</text>
</comment>
<name>X1IX38_9ZZZZ</name>
<sequence length="60" mass="7028">AKIRVSSSYVRLYVDLEDTLRSVSKSKRRKAIRYGKPLPHEVEARISSVVRKAVEHYFDH</sequence>
<organism evidence="1">
    <name type="scientific">marine sediment metagenome</name>
    <dbReference type="NCBI Taxonomy" id="412755"/>
    <lineage>
        <taxon>unclassified sequences</taxon>
        <taxon>metagenomes</taxon>
        <taxon>ecological metagenomes</taxon>
    </lineage>
</organism>
<evidence type="ECO:0000313" key="1">
    <source>
        <dbReference type="EMBL" id="GAH62103.1"/>
    </source>
</evidence>
<protein>
    <submittedName>
        <fullName evidence="1">Uncharacterized protein</fullName>
    </submittedName>
</protein>
<accession>X1IX38</accession>
<feature type="non-terminal residue" evidence="1">
    <location>
        <position position="1"/>
    </location>
</feature>